<feature type="region of interest" description="Disordered" evidence="1">
    <location>
        <begin position="257"/>
        <end position="285"/>
    </location>
</feature>
<proteinExistence type="predicted"/>
<keyword evidence="2" id="KW-0472">Membrane</keyword>
<feature type="transmembrane region" description="Helical" evidence="2">
    <location>
        <begin position="526"/>
        <end position="549"/>
    </location>
</feature>
<dbReference type="InParanoid" id="A0A2T2ZY18"/>
<feature type="transmembrane region" description="Helical" evidence="2">
    <location>
        <begin position="168"/>
        <end position="199"/>
    </location>
</feature>
<keyword evidence="2" id="KW-0812">Transmembrane</keyword>
<evidence type="ECO:0000313" key="4">
    <source>
        <dbReference type="Proteomes" id="UP000241462"/>
    </source>
</evidence>
<name>A0A2T2ZY18_9PEZI</name>
<dbReference type="Proteomes" id="UP000241462">
    <property type="component" value="Unassembled WGS sequence"/>
</dbReference>
<reference evidence="3 4" key="1">
    <citation type="journal article" date="2018" name="Mycol. Prog.">
        <title>Coniella lustricola, a new species from submerged detritus.</title>
        <authorList>
            <person name="Raudabaugh D.B."/>
            <person name="Iturriaga T."/>
            <person name="Carver A."/>
            <person name="Mondo S."/>
            <person name="Pangilinan J."/>
            <person name="Lipzen A."/>
            <person name="He G."/>
            <person name="Amirebrahimi M."/>
            <person name="Grigoriev I.V."/>
            <person name="Miller A.N."/>
        </authorList>
    </citation>
    <scope>NUCLEOTIDE SEQUENCE [LARGE SCALE GENOMIC DNA]</scope>
    <source>
        <strain evidence="3 4">B22-T-1</strain>
    </source>
</reference>
<protein>
    <submittedName>
        <fullName evidence="3">Uncharacterized protein</fullName>
    </submittedName>
</protein>
<dbReference type="EMBL" id="KZ678573">
    <property type="protein sequence ID" value="PSR79295.1"/>
    <property type="molecule type" value="Genomic_DNA"/>
</dbReference>
<evidence type="ECO:0000313" key="3">
    <source>
        <dbReference type="EMBL" id="PSR79295.1"/>
    </source>
</evidence>
<keyword evidence="2" id="KW-1133">Transmembrane helix</keyword>
<organism evidence="3 4">
    <name type="scientific">Coniella lustricola</name>
    <dbReference type="NCBI Taxonomy" id="2025994"/>
    <lineage>
        <taxon>Eukaryota</taxon>
        <taxon>Fungi</taxon>
        <taxon>Dikarya</taxon>
        <taxon>Ascomycota</taxon>
        <taxon>Pezizomycotina</taxon>
        <taxon>Sordariomycetes</taxon>
        <taxon>Sordariomycetidae</taxon>
        <taxon>Diaporthales</taxon>
        <taxon>Schizoparmaceae</taxon>
        <taxon>Coniella</taxon>
    </lineage>
</organism>
<dbReference type="OrthoDB" id="5392263at2759"/>
<feature type="transmembrane region" description="Helical" evidence="2">
    <location>
        <begin position="603"/>
        <end position="623"/>
    </location>
</feature>
<sequence>MGFSSLGQAVPQLANLTSHAPGATLATQYGGQNFTHCCLVAMNQSLNVNGPNQSLAFNNPAYFLPSLTIAELEDAMSPRTGLFPCGASWNGNSAGAPIVRVPYNWCLTHCGGWEISTFDVLSQWVGPLVQFILPSLAFCLNVPRVSKIAIPSGVFQGHPRSLQGFFTYWIRLLWAICLMLVDTFGWLSMCFAFAGPMLLSAVYEYMLDRKVLEFLDPPKNKQKKNHRPTISPRLRAQLLLAVVVGNLRLSTGRTNTFAMTATPPSEDDPEGDRRGASPARTPADGLTDNTWSRVMSMLDEEPGPANSQRVSLGTKLKAILNCQESFGTTIGGPILFFGGGFIYTCLDIHKNSLGDNDTAHALAFGMWYMTVPNLAIIASAMLAATNPDALQGLVWDGGEPASRRKQGQGHAYNVRSQILNLPVIRWFAKRLHGIEFMEKAYDGHFETVSLWNRGSNKRRWINEAIRDYTSTYGHVGSDSGTPHDDMIGDGGGGGGSNDKETGVALAKPMTSPDQVREALREDWSDVVNALLASAIILITPTALAFITSYNMPRKGMACRSLTYLIYGISQVVESLLWMWELWLKLRYGERWSQAHTRAKTINWLGQMLVGFWAIFAAIVGTLMQLLGVYRSCACKIPISYWIAPNAPDAYIDLSSDSRGAIEAANQYWITTGAVSIGFLCMVSALAWWHQRRLRKMFRDEAASLDRDLSRLSSD</sequence>
<feature type="region of interest" description="Disordered" evidence="1">
    <location>
        <begin position="473"/>
        <end position="501"/>
    </location>
</feature>
<dbReference type="AlphaFoldDB" id="A0A2T2ZY18"/>
<feature type="transmembrane region" description="Helical" evidence="2">
    <location>
        <begin position="561"/>
        <end position="582"/>
    </location>
</feature>
<gene>
    <name evidence="3" type="ORF">BD289DRAFT_485646</name>
</gene>
<evidence type="ECO:0000256" key="1">
    <source>
        <dbReference type="SAM" id="MobiDB-lite"/>
    </source>
</evidence>
<keyword evidence="4" id="KW-1185">Reference proteome</keyword>
<accession>A0A2T2ZY18</accession>
<feature type="transmembrane region" description="Helical" evidence="2">
    <location>
        <begin position="667"/>
        <end position="688"/>
    </location>
</feature>
<evidence type="ECO:0000256" key="2">
    <source>
        <dbReference type="SAM" id="Phobius"/>
    </source>
</evidence>